<dbReference type="Proteomes" id="UP000235786">
    <property type="component" value="Unassembled WGS sequence"/>
</dbReference>
<organism evidence="3 4">
    <name type="scientific">Hyaloscypha variabilis (strain UAMH 11265 / GT02V1 / F)</name>
    <name type="common">Meliniomyces variabilis</name>
    <dbReference type="NCBI Taxonomy" id="1149755"/>
    <lineage>
        <taxon>Eukaryota</taxon>
        <taxon>Fungi</taxon>
        <taxon>Dikarya</taxon>
        <taxon>Ascomycota</taxon>
        <taxon>Pezizomycotina</taxon>
        <taxon>Leotiomycetes</taxon>
        <taxon>Helotiales</taxon>
        <taxon>Hyaloscyphaceae</taxon>
        <taxon>Hyaloscypha</taxon>
        <taxon>Hyaloscypha variabilis</taxon>
    </lineage>
</organism>
<dbReference type="OrthoDB" id="1933717at2759"/>
<dbReference type="PANTHER" id="PTHR42901:SF1">
    <property type="entry name" value="ALCOHOL DEHYDROGENASE"/>
    <property type="match status" value="1"/>
</dbReference>
<keyword evidence="2" id="KW-0560">Oxidoreductase</keyword>
<reference evidence="3 4" key="1">
    <citation type="submission" date="2016-04" db="EMBL/GenBank/DDBJ databases">
        <title>A degradative enzymes factory behind the ericoid mycorrhizal symbiosis.</title>
        <authorList>
            <consortium name="DOE Joint Genome Institute"/>
            <person name="Martino E."/>
            <person name="Morin E."/>
            <person name="Grelet G."/>
            <person name="Kuo A."/>
            <person name="Kohler A."/>
            <person name="Daghino S."/>
            <person name="Barry K."/>
            <person name="Choi C."/>
            <person name="Cichocki N."/>
            <person name="Clum A."/>
            <person name="Copeland A."/>
            <person name="Hainaut M."/>
            <person name="Haridas S."/>
            <person name="Labutti K."/>
            <person name="Lindquist E."/>
            <person name="Lipzen A."/>
            <person name="Khouja H.-R."/>
            <person name="Murat C."/>
            <person name="Ohm R."/>
            <person name="Olson A."/>
            <person name="Spatafora J."/>
            <person name="Veneault-Fourrey C."/>
            <person name="Henrissat B."/>
            <person name="Grigoriev I."/>
            <person name="Martin F."/>
            <person name="Perotto S."/>
        </authorList>
    </citation>
    <scope>NUCLEOTIDE SEQUENCE [LARGE SCALE GENOMIC DNA]</scope>
    <source>
        <strain evidence="3 4">F</strain>
    </source>
</reference>
<evidence type="ECO:0000256" key="2">
    <source>
        <dbReference type="ARBA" id="ARBA00023002"/>
    </source>
</evidence>
<dbReference type="InterPro" id="IPR036291">
    <property type="entry name" value="NAD(P)-bd_dom_sf"/>
</dbReference>
<dbReference type="AlphaFoldDB" id="A0A2J6RKJ2"/>
<name>A0A2J6RKJ2_HYAVF</name>
<keyword evidence="4" id="KW-1185">Reference proteome</keyword>
<dbReference type="STRING" id="1149755.A0A2J6RKJ2"/>
<evidence type="ECO:0000256" key="1">
    <source>
        <dbReference type="ARBA" id="ARBA00006484"/>
    </source>
</evidence>
<dbReference type="InterPro" id="IPR002347">
    <property type="entry name" value="SDR_fam"/>
</dbReference>
<dbReference type="Gene3D" id="3.40.50.720">
    <property type="entry name" value="NAD(P)-binding Rossmann-like Domain"/>
    <property type="match status" value="1"/>
</dbReference>
<dbReference type="PRINTS" id="PR00081">
    <property type="entry name" value="GDHRDH"/>
</dbReference>
<dbReference type="Pfam" id="PF00106">
    <property type="entry name" value="adh_short"/>
    <property type="match status" value="1"/>
</dbReference>
<evidence type="ECO:0000313" key="3">
    <source>
        <dbReference type="EMBL" id="PMD39007.1"/>
    </source>
</evidence>
<protein>
    <submittedName>
        <fullName evidence="3">Putative oxidoreductase ucpA</fullName>
    </submittedName>
</protein>
<accession>A0A2J6RKJ2</accession>
<gene>
    <name evidence="3" type="ORF">L207DRAFT_49522</name>
</gene>
<dbReference type="SUPFAM" id="SSF51735">
    <property type="entry name" value="NAD(P)-binding Rossmann-fold domains"/>
    <property type="match status" value="1"/>
</dbReference>
<dbReference type="CDD" id="cd05233">
    <property type="entry name" value="SDR_c"/>
    <property type="match status" value="1"/>
</dbReference>
<dbReference type="PANTHER" id="PTHR42901">
    <property type="entry name" value="ALCOHOL DEHYDROGENASE"/>
    <property type="match status" value="1"/>
</dbReference>
<dbReference type="GO" id="GO:0016491">
    <property type="term" value="F:oxidoreductase activity"/>
    <property type="evidence" value="ECO:0007669"/>
    <property type="project" value="UniProtKB-KW"/>
</dbReference>
<evidence type="ECO:0000313" key="4">
    <source>
        <dbReference type="Proteomes" id="UP000235786"/>
    </source>
</evidence>
<proteinExistence type="inferred from homology"/>
<dbReference type="EMBL" id="KZ613947">
    <property type="protein sequence ID" value="PMD39007.1"/>
    <property type="molecule type" value="Genomic_DNA"/>
</dbReference>
<sequence>MADPPSDLFVKKAQFTKTVYRDVYPTVDPTNPANSMAGKVIVITGPSKGLGRLGFVKSFAKAGPKAIVLVSRNEAGLKQVRDEIKEIDKDVQVEIIPTDIKSAESVTSFWEKVKEKLGHADVLVNNAASVGGGTVADQPLDSWWNDFETNVKGTFLVTQGFLKLLGTEKKGAIISLTTFAAHMPFPGLSAYSISKLALTQLQAFIAVENPNVTAVAIHPGLILTDATLDYFKPFAKDSPELLGGLGVWLATENASFLSGKYVEVNWSVDELIERKDEIVKEGKLSIGIKGEFGSKQFE</sequence>
<comment type="similarity">
    <text evidence="1">Belongs to the short-chain dehydrogenases/reductases (SDR) family.</text>
</comment>